<evidence type="ECO:0000313" key="3">
    <source>
        <dbReference type="EMBL" id="KAF3224478.1"/>
    </source>
</evidence>
<dbReference type="EMBL" id="WIWT01000022">
    <property type="protein sequence ID" value="KAF3214401.1"/>
    <property type="molecule type" value="Genomic_DNA"/>
</dbReference>
<reference evidence="3 4" key="1">
    <citation type="submission" date="2019-06" db="EMBL/GenBank/DDBJ databases">
        <authorList>
            <person name="Palmer J.M."/>
        </authorList>
    </citation>
    <scope>NUCLEOTIDE SEQUENCE [LARGE SCALE GENOMIC DNA]</scope>
    <source>
        <strain evidence="3 4">TWF106</strain>
        <strain evidence="2">TWF679</strain>
    </source>
</reference>
<dbReference type="OrthoDB" id="439046at2759"/>
<dbReference type="InterPro" id="IPR036597">
    <property type="entry name" value="Fido-like_dom_sf"/>
</dbReference>
<protein>
    <recommendedName>
        <fullName evidence="5">Fido domain-containing protein</fullName>
    </recommendedName>
</protein>
<evidence type="ECO:0000313" key="2">
    <source>
        <dbReference type="EMBL" id="KAF3214401.1"/>
    </source>
</evidence>
<organism evidence="3 4">
    <name type="scientific">Orbilia oligospora</name>
    <name type="common">Nematode-trapping fungus</name>
    <name type="synonym">Arthrobotrys oligospora</name>
    <dbReference type="NCBI Taxonomy" id="2813651"/>
    <lineage>
        <taxon>Eukaryota</taxon>
        <taxon>Fungi</taxon>
        <taxon>Dikarya</taxon>
        <taxon>Ascomycota</taxon>
        <taxon>Pezizomycotina</taxon>
        <taxon>Orbiliomycetes</taxon>
        <taxon>Orbiliales</taxon>
        <taxon>Orbiliaceae</taxon>
        <taxon>Orbilia</taxon>
    </lineage>
</organism>
<dbReference type="Proteomes" id="UP000614610">
    <property type="component" value="Unassembled WGS sequence"/>
</dbReference>
<dbReference type="Proteomes" id="UP000472727">
    <property type="component" value="Unassembled WGS sequence"/>
</dbReference>
<evidence type="ECO:0008006" key="5">
    <source>
        <dbReference type="Google" id="ProtNLM"/>
    </source>
</evidence>
<dbReference type="EMBL" id="WIWS01000019">
    <property type="protein sequence ID" value="KAF3224478.1"/>
    <property type="molecule type" value="Genomic_DNA"/>
</dbReference>
<dbReference type="SUPFAM" id="SSF140931">
    <property type="entry name" value="Fic-like"/>
    <property type="match status" value="1"/>
</dbReference>
<dbReference type="Gene3D" id="1.10.3290.10">
    <property type="entry name" value="Fido-like domain"/>
    <property type="match status" value="1"/>
</dbReference>
<name>A0A6G1M8U0_ORBOL</name>
<feature type="region of interest" description="Disordered" evidence="1">
    <location>
        <begin position="1"/>
        <end position="25"/>
    </location>
</feature>
<feature type="compositionally biased region" description="Polar residues" evidence="1">
    <location>
        <begin position="1"/>
        <end position="15"/>
    </location>
</feature>
<evidence type="ECO:0000313" key="4">
    <source>
        <dbReference type="Proteomes" id="UP000472727"/>
    </source>
</evidence>
<evidence type="ECO:0000256" key="1">
    <source>
        <dbReference type="SAM" id="MobiDB-lite"/>
    </source>
</evidence>
<gene>
    <name evidence="3" type="ORF">TWF106_003941</name>
    <name evidence="2" type="ORF">TWF679_004775</name>
</gene>
<sequence>MSDSGESSGSATITPPGTPVPRYEKKAKGFDNIATKEFSRMIYASNTLENTGLSLEDTTRLCELIFRDEKVPETYHEEKLLEEQRQKEEEEAQWRVIKWIISAQEYLSRTVGSDNGAELTVEVDERREDRQARREVIQHARAWKYLLERFCIGEEELSVNLIKNTHTVLCAGYELEDCDEEWWQWSGVFRKIDHIGPETLQQNCRSSRHKKSRDRDGSRTPTQRSYGITEHGRTPPLYIRASAIRNYMDYAMSDFRRLRGVESMYGLNGYCDLAAWLQGIIMTIWPFRAENSKLARLLMNGVLWRYCGIVIPLGEGKKEKDEYLEILRRGTEIFHREEFSVPVEEQKGYEELALVVRKKAAEAKKRIEESMRWKWRWM</sequence>
<proteinExistence type="predicted"/>
<accession>A0A6G1M8U0</accession>
<comment type="caution">
    <text evidence="3">The sequence shown here is derived from an EMBL/GenBank/DDBJ whole genome shotgun (WGS) entry which is preliminary data.</text>
</comment>
<dbReference type="AlphaFoldDB" id="A0A6G1M8U0"/>
<feature type="region of interest" description="Disordered" evidence="1">
    <location>
        <begin position="201"/>
        <end position="232"/>
    </location>
</feature>